<organism evidence="1 2">
    <name type="scientific">Leptospira weilii serovar Ranarum str. ICFT</name>
    <dbReference type="NCBI Taxonomy" id="1218598"/>
    <lineage>
        <taxon>Bacteria</taxon>
        <taxon>Pseudomonadati</taxon>
        <taxon>Spirochaetota</taxon>
        <taxon>Spirochaetia</taxon>
        <taxon>Leptospirales</taxon>
        <taxon>Leptospiraceae</taxon>
        <taxon>Leptospira</taxon>
    </lineage>
</organism>
<protein>
    <submittedName>
        <fullName evidence="1">Uncharacterized protein</fullName>
    </submittedName>
</protein>
<gene>
    <name evidence="1" type="ORF">LEP1GSC060_1401</name>
</gene>
<comment type="caution">
    <text evidence="1">The sequence shown here is derived from an EMBL/GenBank/DDBJ whole genome shotgun (WGS) entry which is preliminary data.</text>
</comment>
<sequence>MRIREACEALLENSNILTPTRRLQRNLVQAFMVKKIKLLIERFSSCSVTHNQNLRVRSFVKTEDVYNRS</sequence>
<evidence type="ECO:0000313" key="1">
    <source>
        <dbReference type="EMBL" id="EMY78188.1"/>
    </source>
</evidence>
<dbReference type="Proteomes" id="UP000012313">
    <property type="component" value="Unassembled WGS sequence"/>
</dbReference>
<dbReference type="STRING" id="1218598.LEP1GSC060_1401"/>
<reference evidence="1" key="1">
    <citation type="submission" date="2013-03" db="EMBL/GenBank/DDBJ databases">
        <authorList>
            <person name="Harkins D.M."/>
            <person name="Durkin A.S."/>
            <person name="Brinkac L.M."/>
            <person name="Haft D.H."/>
            <person name="Selengut J.D."/>
            <person name="Sanka R."/>
            <person name="DePew J."/>
            <person name="Purushe J."/>
            <person name="Hartskeerl R.A."/>
            <person name="Ahmed A."/>
            <person name="van der Linden H."/>
            <person name="Goris M.G.A."/>
            <person name="Vinetz J.M."/>
            <person name="Sutton G.G."/>
            <person name="Nierman W.C."/>
            <person name="Fouts D.E."/>
        </authorList>
    </citation>
    <scope>NUCLEOTIDE SEQUENCE [LARGE SCALE GENOMIC DNA]</scope>
    <source>
        <strain evidence="1">ICFT</strain>
    </source>
</reference>
<name>N1WQT1_9LEPT</name>
<dbReference type="EMBL" id="AOHC02000025">
    <property type="protein sequence ID" value="EMY78188.1"/>
    <property type="molecule type" value="Genomic_DNA"/>
</dbReference>
<accession>N1WQT1</accession>
<dbReference type="AlphaFoldDB" id="N1WQT1"/>
<keyword evidence="2" id="KW-1185">Reference proteome</keyword>
<proteinExistence type="predicted"/>
<evidence type="ECO:0000313" key="2">
    <source>
        <dbReference type="Proteomes" id="UP000012313"/>
    </source>
</evidence>